<sequence length="266" mass="30044">MINGLDELVRTALADPRIEAVLRHGDWYLLGSRAMTAEDDLSDWDTVVLTSEDVDHDVPADVLDEAFAVTRPRLASPPSLELHIRWRRSQAIELRALGPSGRASRERDLAEWAFQLRHAVPLRLAADVGEPYRAQVEARFDRDRHRLAQRAYEEFRTCRNQAVATLPRSDQAAEALTAALCVRHAAQFWLLAAGEPHPGAKWLLHTLERHPGAGEVLAAMRTAVDLRHEPEQRFDALWTLWRLVDHHADTHGIDKAVLAGSPFRRL</sequence>
<dbReference type="RefSeq" id="WP_192754724.1">
    <property type="nucleotide sequence ID" value="NZ_BAABJL010000210.1"/>
</dbReference>
<reference evidence="1" key="1">
    <citation type="submission" date="2020-10" db="EMBL/GenBank/DDBJ databases">
        <title>Sequencing the genomes of 1000 actinobacteria strains.</title>
        <authorList>
            <person name="Klenk H.-P."/>
        </authorList>
    </citation>
    <scope>NUCLEOTIDE SEQUENCE</scope>
    <source>
        <strain evidence="1">DSM 45354</strain>
    </source>
</reference>
<organism evidence="1 2">
    <name type="scientific">Actinopolymorpha pittospori</name>
    <dbReference type="NCBI Taxonomy" id="648752"/>
    <lineage>
        <taxon>Bacteria</taxon>
        <taxon>Bacillati</taxon>
        <taxon>Actinomycetota</taxon>
        <taxon>Actinomycetes</taxon>
        <taxon>Propionibacteriales</taxon>
        <taxon>Actinopolymorphaceae</taxon>
        <taxon>Actinopolymorpha</taxon>
    </lineage>
</organism>
<dbReference type="AlphaFoldDB" id="A0A927RDX2"/>
<accession>A0A927RDX2</accession>
<protein>
    <submittedName>
        <fullName evidence="1">Nucleotidyltransferase</fullName>
    </submittedName>
</protein>
<evidence type="ECO:0000313" key="2">
    <source>
        <dbReference type="Proteomes" id="UP000638648"/>
    </source>
</evidence>
<proteinExistence type="predicted"/>
<keyword evidence="2" id="KW-1185">Reference proteome</keyword>
<name>A0A927RDX2_9ACTN</name>
<dbReference type="EMBL" id="JADBEM010000001">
    <property type="protein sequence ID" value="MBE1611524.1"/>
    <property type="molecule type" value="Genomic_DNA"/>
</dbReference>
<evidence type="ECO:0000313" key="1">
    <source>
        <dbReference type="EMBL" id="MBE1611524.1"/>
    </source>
</evidence>
<gene>
    <name evidence="1" type="ORF">HEB94_008372</name>
</gene>
<dbReference type="Proteomes" id="UP000638648">
    <property type="component" value="Unassembled WGS sequence"/>
</dbReference>
<comment type="caution">
    <text evidence="1">The sequence shown here is derived from an EMBL/GenBank/DDBJ whole genome shotgun (WGS) entry which is preliminary data.</text>
</comment>